<reference evidence="2" key="1">
    <citation type="submission" date="2018-11" db="EMBL/GenBank/DDBJ databases">
        <authorList>
            <consortium name="Genoscope - CEA"/>
            <person name="William W."/>
        </authorList>
    </citation>
    <scope>NUCLEOTIDE SEQUENCE</scope>
</reference>
<evidence type="ECO:0000313" key="2">
    <source>
        <dbReference type="EMBL" id="VDD18102.1"/>
    </source>
</evidence>
<organism evidence="2">
    <name type="scientific">Brassica oleracea</name>
    <name type="common">Wild cabbage</name>
    <dbReference type="NCBI Taxonomy" id="3712"/>
    <lineage>
        <taxon>Eukaryota</taxon>
        <taxon>Viridiplantae</taxon>
        <taxon>Streptophyta</taxon>
        <taxon>Embryophyta</taxon>
        <taxon>Tracheophyta</taxon>
        <taxon>Spermatophyta</taxon>
        <taxon>Magnoliopsida</taxon>
        <taxon>eudicotyledons</taxon>
        <taxon>Gunneridae</taxon>
        <taxon>Pentapetalae</taxon>
        <taxon>rosids</taxon>
        <taxon>malvids</taxon>
        <taxon>Brassicales</taxon>
        <taxon>Brassicaceae</taxon>
        <taxon>Brassiceae</taxon>
        <taxon>Brassica</taxon>
    </lineage>
</organism>
<sequence>MAALCGPRGGRSAGPLNSFLGHSKWLVLSSKFFSVASMTQAKKRPNEITTRRKVVIVSLLRPAPSPDWAEILAHILRTAHDSLASILLRLAFQVTVYYIWRERNEEDIHNEVDQPISLQNEVYVKRHSRLRDTVSLLSSDIDLGKIFQSAKTASESDPLARIEPQKLDENGRDYDDDASTSPKSNEASLSLPTEPKSPYIEEPKLADEQLKYYFPRPAPPLGAGKHTISTGYY</sequence>
<accession>A0A3P6DC11</accession>
<gene>
    <name evidence="2" type="ORF">BOLC2T06054H</name>
</gene>
<dbReference type="EMBL" id="LR031874">
    <property type="protein sequence ID" value="VDD18102.1"/>
    <property type="molecule type" value="Genomic_DNA"/>
</dbReference>
<feature type="compositionally biased region" description="Basic and acidic residues" evidence="1">
    <location>
        <begin position="158"/>
        <end position="173"/>
    </location>
</feature>
<evidence type="ECO:0000256" key="1">
    <source>
        <dbReference type="SAM" id="MobiDB-lite"/>
    </source>
</evidence>
<name>A0A3P6DC11_BRAOL</name>
<feature type="region of interest" description="Disordered" evidence="1">
    <location>
        <begin position="154"/>
        <end position="202"/>
    </location>
</feature>
<dbReference type="AlphaFoldDB" id="A0A3P6DC11"/>
<feature type="compositionally biased region" description="Polar residues" evidence="1">
    <location>
        <begin position="179"/>
        <end position="191"/>
    </location>
</feature>
<proteinExistence type="predicted"/>
<protein>
    <submittedName>
        <fullName evidence="2">Uncharacterized protein</fullName>
    </submittedName>
</protein>